<dbReference type="InterPro" id="IPR015421">
    <property type="entry name" value="PyrdxlP-dep_Trfase_major"/>
</dbReference>
<dbReference type="InterPro" id="IPR001917">
    <property type="entry name" value="Aminotrans_II_pyridoxalP_BS"/>
</dbReference>
<dbReference type="EMBL" id="UOFL01000217">
    <property type="protein sequence ID" value="VAW81428.1"/>
    <property type="molecule type" value="Genomic_DNA"/>
</dbReference>
<dbReference type="InterPro" id="IPR015422">
    <property type="entry name" value="PyrdxlP-dep_Trfase_small"/>
</dbReference>
<dbReference type="InterPro" id="IPR007434">
    <property type="entry name" value="FemAB-like"/>
</dbReference>
<dbReference type="Gene3D" id="3.40.630.30">
    <property type="match status" value="1"/>
</dbReference>
<dbReference type="Pfam" id="PF04339">
    <property type="entry name" value="FemAB_like"/>
    <property type="match status" value="1"/>
</dbReference>
<evidence type="ECO:0000256" key="1">
    <source>
        <dbReference type="ARBA" id="ARBA00001933"/>
    </source>
</evidence>
<dbReference type="GO" id="GO:0030170">
    <property type="term" value="F:pyridoxal phosphate binding"/>
    <property type="evidence" value="ECO:0007669"/>
    <property type="project" value="InterPro"/>
</dbReference>
<protein>
    <submittedName>
        <fullName evidence="5">Acetyltransferase (GNAT) domain / Serine palmitoyltransferase</fullName>
        <ecNumber evidence="5">2.3.1.50</ecNumber>
    </submittedName>
</protein>
<dbReference type="PANTHER" id="PTHR13693">
    <property type="entry name" value="CLASS II AMINOTRANSFERASE/8-AMINO-7-OXONONANOATE SYNTHASE"/>
    <property type="match status" value="1"/>
</dbReference>
<name>A0A3B0YKE7_9ZZZZ</name>
<reference evidence="5" key="1">
    <citation type="submission" date="2018-06" db="EMBL/GenBank/DDBJ databases">
        <authorList>
            <person name="Zhirakovskaya E."/>
        </authorList>
    </citation>
    <scope>NUCLEOTIDE SEQUENCE</scope>
</reference>
<dbReference type="CDD" id="cd06454">
    <property type="entry name" value="KBL_like"/>
    <property type="match status" value="1"/>
</dbReference>
<evidence type="ECO:0000256" key="2">
    <source>
        <dbReference type="ARBA" id="ARBA00022679"/>
    </source>
</evidence>
<dbReference type="InterPro" id="IPR004839">
    <property type="entry name" value="Aminotransferase_I/II_large"/>
</dbReference>
<dbReference type="EC" id="2.3.1.50" evidence="5"/>
<dbReference type="InterPro" id="IPR016181">
    <property type="entry name" value="Acyl_CoA_acyltransferase"/>
</dbReference>
<evidence type="ECO:0000259" key="4">
    <source>
        <dbReference type="Pfam" id="PF00155"/>
    </source>
</evidence>
<keyword evidence="5" id="KW-0012">Acyltransferase</keyword>
<keyword evidence="3" id="KW-0663">Pyridoxal phosphate</keyword>
<dbReference type="GO" id="GO:0004758">
    <property type="term" value="F:serine C-palmitoyltransferase activity"/>
    <property type="evidence" value="ECO:0007669"/>
    <property type="project" value="UniProtKB-EC"/>
</dbReference>
<gene>
    <name evidence="5" type="ORF">MNBD_GAMMA12-2819</name>
</gene>
<dbReference type="InterPro" id="IPR015424">
    <property type="entry name" value="PyrdxlP-dep_Trfase"/>
</dbReference>
<organism evidence="5">
    <name type="scientific">hydrothermal vent metagenome</name>
    <dbReference type="NCBI Taxonomy" id="652676"/>
    <lineage>
        <taxon>unclassified sequences</taxon>
        <taxon>metagenomes</taxon>
        <taxon>ecological metagenomes</taxon>
    </lineage>
</organism>
<evidence type="ECO:0000313" key="5">
    <source>
        <dbReference type="EMBL" id="VAW81428.1"/>
    </source>
</evidence>
<dbReference type="Gene3D" id="3.90.1150.10">
    <property type="entry name" value="Aspartate Aminotransferase, domain 1"/>
    <property type="match status" value="1"/>
</dbReference>
<comment type="cofactor">
    <cofactor evidence="1">
        <name>pyridoxal 5'-phosphate</name>
        <dbReference type="ChEBI" id="CHEBI:597326"/>
    </cofactor>
</comment>
<dbReference type="Pfam" id="PF00155">
    <property type="entry name" value="Aminotran_1_2"/>
    <property type="match status" value="1"/>
</dbReference>
<accession>A0A3B0YKE7</accession>
<dbReference type="AlphaFoldDB" id="A0A3B0YKE7"/>
<proteinExistence type="predicted"/>
<feature type="domain" description="Aminotransferase class I/classII large" evidence="4">
    <location>
        <begin position="463"/>
        <end position="800"/>
    </location>
</feature>
<sequence length="812" mass="91215">MNQITKDKPNVSSLEKTEQISYQHFVSIRDISEKVWDNISKLPTPMRHAFLDTVESSGINNIEHHYLLIKQGNNDLGRANLYLTKTDFSTFDTTLPQESRETIKRWFPKFMDFRILECGFFTMIGQGLSLKNDSKLEALLPGLVKQMDFIASKTKADFCLFRDITIDSYDQYQKILAPLGYYPALGFANTALDIAWKTIDQFMDSVNSKTRLKFKNCLKLKQKFDIDIEFVSDFRKLAPVLATLWKNVHLHTKDYSREFLDEKFFATCAQTLPENSEVLLFRHQGEIIAFMLNLYGEDDYVVLDWGVDYDFKHYSKANLYRTATLLSLERAMALEKKTLELGITNYTPKMILGVDIIPLVYFVKHQNNTRHSKTLSQLLSSSVTQPESTAHEYLAKLNTPYTNIKQIQANIGQQQAGYNNNDLFAKIGRYHRADSMRLSGIYGLYPEFNGAQNSTVQLSNNKDLVLLGTNSYLGLATHPRVVAAAVSALQHYGTGCSGSPLLNGTLDIHKLLEQELAHFFSRQAALLCSTGYQTNLAAISALAGPGDILLMDARNHRSLFDGAKLSGADYMIYRHNDMAHLEKMLKHTAAKNKMIVVDSLFSMEGTIADLPSICKLAKLYQSRVFVDESHAVGVIGHNGRGVCELLNVEQDVDIIMGTFSKSFAALGGFLTGKAEIIDYIKHNAGAHIFSASLPASVVATIRAVLKIIRTEPERRQQILKKASYMANALQNMGYDAPYHGSQIVPIILGNYTLALAGYRKFMDDGVYVNPVGPPAVPEAASGFRTSYITTHQWDHLDKALEVFNKHRAHLIP</sequence>
<dbReference type="SUPFAM" id="SSF53383">
    <property type="entry name" value="PLP-dependent transferases"/>
    <property type="match status" value="1"/>
</dbReference>
<dbReference type="InterPro" id="IPR050087">
    <property type="entry name" value="AON_synthase_class-II"/>
</dbReference>
<evidence type="ECO:0000256" key="3">
    <source>
        <dbReference type="ARBA" id="ARBA00022898"/>
    </source>
</evidence>
<dbReference type="PANTHER" id="PTHR13693:SF3">
    <property type="entry name" value="LD36009P"/>
    <property type="match status" value="1"/>
</dbReference>
<dbReference type="SUPFAM" id="SSF55729">
    <property type="entry name" value="Acyl-CoA N-acyltransferases (Nat)"/>
    <property type="match status" value="1"/>
</dbReference>
<dbReference type="PROSITE" id="PS00599">
    <property type="entry name" value="AA_TRANSFER_CLASS_2"/>
    <property type="match status" value="1"/>
</dbReference>
<dbReference type="Gene3D" id="3.40.640.10">
    <property type="entry name" value="Type I PLP-dependent aspartate aminotransferase-like (Major domain)"/>
    <property type="match status" value="1"/>
</dbReference>
<keyword evidence="2 5" id="KW-0808">Transferase</keyword>